<evidence type="ECO:0000313" key="2">
    <source>
        <dbReference type="Proteomes" id="UP000005365"/>
    </source>
</evidence>
<name>C6M583_NEISI</name>
<keyword evidence="2" id="KW-1185">Reference proteome</keyword>
<gene>
    <name evidence="1" type="ORF">NEISICOT_01682</name>
</gene>
<protein>
    <submittedName>
        <fullName evidence="1">Uncharacterized protein</fullName>
    </submittedName>
</protein>
<dbReference type="Proteomes" id="UP000005365">
    <property type="component" value="Unassembled WGS sequence"/>
</dbReference>
<dbReference type="AlphaFoldDB" id="C6M583"/>
<accession>C6M583</accession>
<reference evidence="1" key="1">
    <citation type="submission" date="2009-07" db="EMBL/GenBank/DDBJ databases">
        <authorList>
            <person name="Weinstock G."/>
            <person name="Sodergren E."/>
            <person name="Clifton S."/>
            <person name="Fulton L."/>
            <person name="Fulton B."/>
            <person name="Courtney L."/>
            <person name="Fronick C."/>
            <person name="Harrison M."/>
            <person name="Strong C."/>
            <person name="Farmer C."/>
            <person name="Delahaunty K."/>
            <person name="Markovic C."/>
            <person name="Hall O."/>
            <person name="Minx P."/>
            <person name="Tomlinson C."/>
            <person name="Mitreva M."/>
            <person name="Nelson J."/>
            <person name="Hou S."/>
            <person name="Wollam A."/>
            <person name="Pepin K.H."/>
            <person name="Johnson M."/>
            <person name="Bhonagiri V."/>
            <person name="Nash W.E."/>
            <person name="Warren W."/>
            <person name="Chinwalla A."/>
            <person name="Mardis E.R."/>
            <person name="Wilson R.K."/>
        </authorList>
    </citation>
    <scope>NUCLEOTIDE SEQUENCE [LARGE SCALE GENOMIC DNA]</scope>
    <source>
        <strain evidence="1">ATCC 29256</strain>
    </source>
</reference>
<proteinExistence type="predicted"/>
<organism evidence="1 2">
    <name type="scientific">Neisseria sicca ATCC 29256</name>
    <dbReference type="NCBI Taxonomy" id="547045"/>
    <lineage>
        <taxon>Bacteria</taxon>
        <taxon>Pseudomonadati</taxon>
        <taxon>Pseudomonadota</taxon>
        <taxon>Betaproteobacteria</taxon>
        <taxon>Neisseriales</taxon>
        <taxon>Neisseriaceae</taxon>
        <taxon>Neisseria</taxon>
    </lineage>
</organism>
<sequence length="45" mass="5415">MFKVLFSFLILFFKGNFRKIVDNIDRFHMKICAESNFLHSLVSNF</sequence>
<comment type="caution">
    <text evidence="1">The sequence shown here is derived from an EMBL/GenBank/DDBJ whole genome shotgun (WGS) entry which is preliminary data.</text>
</comment>
<evidence type="ECO:0000313" key="1">
    <source>
        <dbReference type="EMBL" id="EET44464.1"/>
    </source>
</evidence>
<dbReference type="EMBL" id="ACKO02000009">
    <property type="protein sequence ID" value="EET44464.1"/>
    <property type="molecule type" value="Genomic_DNA"/>
</dbReference>